<dbReference type="EMBL" id="JARGDH010000001">
    <property type="protein sequence ID" value="KAL0280853.1"/>
    <property type="molecule type" value="Genomic_DNA"/>
</dbReference>
<evidence type="ECO:0000256" key="1">
    <source>
        <dbReference type="SAM" id="MobiDB-lite"/>
    </source>
</evidence>
<accession>A0AAW2IGG1</accession>
<name>A0AAW2IGG1_9NEOP</name>
<organism evidence="2">
    <name type="scientific">Menopon gallinae</name>
    <name type="common">poultry shaft louse</name>
    <dbReference type="NCBI Taxonomy" id="328185"/>
    <lineage>
        <taxon>Eukaryota</taxon>
        <taxon>Metazoa</taxon>
        <taxon>Ecdysozoa</taxon>
        <taxon>Arthropoda</taxon>
        <taxon>Hexapoda</taxon>
        <taxon>Insecta</taxon>
        <taxon>Pterygota</taxon>
        <taxon>Neoptera</taxon>
        <taxon>Paraneoptera</taxon>
        <taxon>Psocodea</taxon>
        <taxon>Troctomorpha</taxon>
        <taxon>Phthiraptera</taxon>
        <taxon>Amblycera</taxon>
        <taxon>Menoponidae</taxon>
        <taxon>Menopon</taxon>
    </lineage>
</organism>
<dbReference type="AlphaFoldDB" id="A0AAW2IGG1"/>
<evidence type="ECO:0000313" key="2">
    <source>
        <dbReference type="EMBL" id="KAL0280853.1"/>
    </source>
</evidence>
<protein>
    <submittedName>
        <fullName evidence="2">Uncharacterized protein</fullName>
    </submittedName>
</protein>
<comment type="caution">
    <text evidence="2">The sequence shown here is derived from an EMBL/GenBank/DDBJ whole genome shotgun (WGS) entry which is preliminary data.</text>
</comment>
<gene>
    <name evidence="2" type="ORF">PYX00_002019</name>
</gene>
<proteinExistence type="predicted"/>
<feature type="region of interest" description="Disordered" evidence="1">
    <location>
        <begin position="292"/>
        <end position="322"/>
    </location>
</feature>
<sequence length="367" mass="41281">MILDEDADALLYVTKKLELKNLCRMTREEVMFFAERNENMYLARYQTLLPAEPAPAGTVPAIKDVTQKELMKTAKSDQECVKADNLFFEKTVFRRRGRPTVGRGNNFLPDAALSDTEYAILKEAEESRRALEKLQKYLSGSNNVQKHGPGHYNANRNPLPKRFKSSGEQECRVQSEILTQDRQALTEDDIAARNLTNELKKQDIQNILKSAGLPTDLPIYVDDGKGNYVDLDVDMAKMITEQQVKYRLVEGVIMTNGDTGSQLSNPANVFIPEQKLKSMGIFASEEHDEKAQAKVGNSDADFTDAPLPRDGELPDATDNSKAGRKPFVVKEIIRLNQSKTKIISNLRNSLHVKRDKPSMKIVKSGNY</sequence>
<reference evidence="2" key="1">
    <citation type="journal article" date="2024" name="Gigascience">
        <title>Chromosome-level genome of the poultry shaft louse Menopon gallinae provides insight into the host-switching and adaptive evolution of parasitic lice.</title>
        <authorList>
            <person name="Xu Y."/>
            <person name="Ma L."/>
            <person name="Liu S."/>
            <person name="Liang Y."/>
            <person name="Liu Q."/>
            <person name="He Z."/>
            <person name="Tian L."/>
            <person name="Duan Y."/>
            <person name="Cai W."/>
            <person name="Li H."/>
            <person name="Song F."/>
        </authorList>
    </citation>
    <scope>NUCLEOTIDE SEQUENCE</scope>
    <source>
        <strain evidence="2">Cailab_2023a</strain>
    </source>
</reference>